<keyword evidence="3" id="KW-0472">Membrane</keyword>
<feature type="transmembrane region" description="Helical" evidence="3">
    <location>
        <begin position="180"/>
        <end position="198"/>
    </location>
</feature>
<gene>
    <name evidence="4" type="ORF">QA540_08650</name>
</gene>
<dbReference type="GO" id="GO:0015920">
    <property type="term" value="P:lipopolysaccharide transport"/>
    <property type="evidence" value="ECO:0007669"/>
    <property type="project" value="TreeGrafter"/>
</dbReference>
<keyword evidence="3" id="KW-0812">Transmembrane</keyword>
<dbReference type="RefSeq" id="WP_420496158.1">
    <property type="nucleotide sequence ID" value="NZ_CP124585.1"/>
</dbReference>
<sequence length="274" mass="31726">MADYTDVGVYMNEIYLSIKYIPHTLKNALLEFYYNQKLYLSWLALNIFVIAATFFYMNVTESLPLERITKIWQVSGYLMFMCIGCSIYYAMKILHTRGYVLNITNLPSYVLITVQIMNFIFIFIISYIVLQLVALGNKIELTTNIFCILYFVLMTIILLMPICTIVALGGHLTRNIKSMIVLLLLIILITSPILWVPGNLPDLLMNILKLNPFNFVINGVQESTVFGTNAFFNLPSQVIFIFELVMLYTWFDYLFTILKDEININKKVSKKIES</sequence>
<organism evidence="4">
    <name type="scientific">Macrococcus psychrotolerans</name>
    <dbReference type="NCBI Taxonomy" id="3039389"/>
    <lineage>
        <taxon>Bacteria</taxon>
        <taxon>Bacillati</taxon>
        <taxon>Bacillota</taxon>
        <taxon>Bacilli</taxon>
        <taxon>Bacillales</taxon>
        <taxon>Staphylococcaceae</taxon>
        <taxon>Macrococcus</taxon>
    </lineage>
</organism>
<evidence type="ECO:0000313" key="4">
    <source>
        <dbReference type="EMBL" id="WZE68424.1"/>
    </source>
</evidence>
<feature type="transmembrane region" description="Helical" evidence="3">
    <location>
        <begin position="39"/>
        <end position="59"/>
    </location>
</feature>
<evidence type="ECO:0000256" key="3">
    <source>
        <dbReference type="SAM" id="Phobius"/>
    </source>
</evidence>
<evidence type="ECO:0000256" key="1">
    <source>
        <dbReference type="ARBA" id="ARBA00007783"/>
    </source>
</evidence>
<feature type="transmembrane region" description="Helical" evidence="3">
    <location>
        <begin position="142"/>
        <end position="168"/>
    </location>
</feature>
<accession>A0AAU6REL9</accession>
<name>A0AAU6REL9_9STAP</name>
<keyword evidence="2" id="KW-0813">Transport</keyword>
<keyword evidence="3" id="KW-1133">Transmembrane helix</keyword>
<comment type="similarity">
    <text evidence="1">Belongs to the ABC-2 integral membrane protein family.</text>
</comment>
<dbReference type="PANTHER" id="PTHR30413">
    <property type="entry name" value="INNER MEMBRANE TRANSPORT PERMEASE"/>
    <property type="match status" value="1"/>
</dbReference>
<feature type="transmembrane region" description="Helical" evidence="3">
    <location>
        <begin position="71"/>
        <end position="89"/>
    </location>
</feature>
<dbReference type="PANTHER" id="PTHR30413:SF10">
    <property type="entry name" value="CAPSULE POLYSACCHARIDE EXPORT INNER-MEMBRANE PROTEIN CTRC"/>
    <property type="match status" value="1"/>
</dbReference>
<dbReference type="EMBL" id="CP124585">
    <property type="protein sequence ID" value="WZE68424.1"/>
    <property type="molecule type" value="Genomic_DNA"/>
</dbReference>
<feature type="transmembrane region" description="Helical" evidence="3">
    <location>
        <begin position="109"/>
        <end position="130"/>
    </location>
</feature>
<proteinExistence type="inferred from homology"/>
<dbReference type="AlphaFoldDB" id="A0AAU6REL9"/>
<feature type="transmembrane region" description="Helical" evidence="3">
    <location>
        <begin position="238"/>
        <end position="258"/>
    </location>
</feature>
<reference evidence="4" key="1">
    <citation type="submission" date="2023-04" db="EMBL/GenBank/DDBJ databases">
        <title>Macrococci isolated from food, foodproducing animals, and human clinical materials.</title>
        <authorList>
            <person name="Maslanova I."/>
            <person name="Svec P."/>
            <person name="Sedlacek I."/>
            <person name="Novakova D."/>
            <person name="Keller J.E."/>
            <person name="Schwendener S."/>
            <person name="Finstrlova A."/>
            <person name="Botka T."/>
            <person name="Kovarovic V."/>
            <person name="Petras P."/>
            <person name="Perreten V."/>
            <person name="Pantucek R."/>
        </authorList>
    </citation>
    <scope>NUCLEOTIDE SEQUENCE</scope>
    <source>
        <strain evidence="4">NRL/St 13/116</strain>
    </source>
</reference>
<protein>
    <submittedName>
        <fullName evidence="4">Uncharacterized protein</fullName>
    </submittedName>
</protein>
<evidence type="ECO:0000256" key="2">
    <source>
        <dbReference type="ARBA" id="ARBA00022448"/>
    </source>
</evidence>